<evidence type="ECO:0000313" key="1">
    <source>
        <dbReference type="EMBL" id="KAI3722937.1"/>
    </source>
</evidence>
<reference evidence="1 2" key="2">
    <citation type="journal article" date="2022" name="Mol. Ecol. Resour.">
        <title>The genomes of chicory, endive, great burdock and yacon provide insights into Asteraceae paleo-polyploidization history and plant inulin production.</title>
        <authorList>
            <person name="Fan W."/>
            <person name="Wang S."/>
            <person name="Wang H."/>
            <person name="Wang A."/>
            <person name="Jiang F."/>
            <person name="Liu H."/>
            <person name="Zhao H."/>
            <person name="Xu D."/>
            <person name="Zhang Y."/>
        </authorList>
    </citation>
    <scope>NUCLEOTIDE SEQUENCE [LARGE SCALE GENOMIC DNA]</scope>
    <source>
        <strain evidence="2">cv. Punajuju</strain>
        <tissue evidence="1">Leaves</tissue>
    </source>
</reference>
<gene>
    <name evidence="1" type="ORF">L2E82_34159</name>
</gene>
<accession>A0ACB9BLQ2</accession>
<keyword evidence="2" id="KW-1185">Reference proteome</keyword>
<comment type="caution">
    <text evidence="1">The sequence shown here is derived from an EMBL/GenBank/DDBJ whole genome shotgun (WGS) entry which is preliminary data.</text>
</comment>
<dbReference type="Proteomes" id="UP001055811">
    <property type="component" value="Linkage Group LG06"/>
</dbReference>
<reference evidence="2" key="1">
    <citation type="journal article" date="2022" name="Mol. Ecol. Resour.">
        <title>The genomes of chicory, endive, great burdock and yacon provide insights into Asteraceae palaeo-polyploidization history and plant inulin production.</title>
        <authorList>
            <person name="Fan W."/>
            <person name="Wang S."/>
            <person name="Wang H."/>
            <person name="Wang A."/>
            <person name="Jiang F."/>
            <person name="Liu H."/>
            <person name="Zhao H."/>
            <person name="Xu D."/>
            <person name="Zhang Y."/>
        </authorList>
    </citation>
    <scope>NUCLEOTIDE SEQUENCE [LARGE SCALE GENOMIC DNA]</scope>
    <source>
        <strain evidence="2">cv. Punajuju</strain>
    </source>
</reference>
<sequence>MIFHNMDLEIDLSIAQLRLREIVRFSCCKRIEIVLKLLMRFFIGGGIGIHGGNHGTVWQPWRSYADKPELAARRIEAIGYQVDHQLS</sequence>
<proteinExistence type="predicted"/>
<name>A0ACB9BLQ2_CICIN</name>
<dbReference type="EMBL" id="CM042014">
    <property type="protein sequence ID" value="KAI3722937.1"/>
    <property type="molecule type" value="Genomic_DNA"/>
</dbReference>
<protein>
    <submittedName>
        <fullName evidence="1">Uncharacterized protein</fullName>
    </submittedName>
</protein>
<evidence type="ECO:0000313" key="2">
    <source>
        <dbReference type="Proteomes" id="UP001055811"/>
    </source>
</evidence>
<organism evidence="1 2">
    <name type="scientific">Cichorium intybus</name>
    <name type="common">Chicory</name>
    <dbReference type="NCBI Taxonomy" id="13427"/>
    <lineage>
        <taxon>Eukaryota</taxon>
        <taxon>Viridiplantae</taxon>
        <taxon>Streptophyta</taxon>
        <taxon>Embryophyta</taxon>
        <taxon>Tracheophyta</taxon>
        <taxon>Spermatophyta</taxon>
        <taxon>Magnoliopsida</taxon>
        <taxon>eudicotyledons</taxon>
        <taxon>Gunneridae</taxon>
        <taxon>Pentapetalae</taxon>
        <taxon>asterids</taxon>
        <taxon>campanulids</taxon>
        <taxon>Asterales</taxon>
        <taxon>Asteraceae</taxon>
        <taxon>Cichorioideae</taxon>
        <taxon>Cichorieae</taxon>
        <taxon>Cichoriinae</taxon>
        <taxon>Cichorium</taxon>
    </lineage>
</organism>